<dbReference type="Proteomes" id="UP000612009">
    <property type="component" value="Unassembled WGS sequence"/>
</dbReference>
<evidence type="ECO:0000259" key="7">
    <source>
        <dbReference type="SMART" id="SM01402"/>
    </source>
</evidence>
<feature type="binding site" evidence="6">
    <location>
        <position position="43"/>
    </location>
    <ligand>
        <name>Zn(2+)</name>
        <dbReference type="ChEBI" id="CHEBI:29105"/>
    </ligand>
</feature>
<evidence type="ECO:0000313" key="8">
    <source>
        <dbReference type="EMBL" id="CAD6490985.1"/>
    </source>
</evidence>
<evidence type="ECO:0000313" key="10">
    <source>
        <dbReference type="EMBL" id="CAD6494889.1"/>
    </source>
</evidence>
<dbReference type="GO" id="GO:0005840">
    <property type="term" value="C:ribosome"/>
    <property type="evidence" value="ECO:0007669"/>
    <property type="project" value="UniProtKB-KW"/>
</dbReference>
<accession>A0A811TAU4</accession>
<dbReference type="InterPro" id="IPR022845">
    <property type="entry name" value="Ribosomal_eS31_arc"/>
</dbReference>
<evidence type="ECO:0000256" key="5">
    <source>
        <dbReference type="ARBA" id="ARBA00023274"/>
    </source>
</evidence>
<keyword evidence="3 6" id="KW-0862">Zinc</keyword>
<dbReference type="AlphaFoldDB" id="A0A811TAU4"/>
<dbReference type="EMBL" id="CAJHIP010000001">
    <property type="protein sequence ID" value="CAD6490985.1"/>
    <property type="molecule type" value="Genomic_DNA"/>
</dbReference>
<comment type="caution">
    <text evidence="6">Lacks conserved residue(s) required for the propagation of feature annotation.</text>
</comment>
<sequence>MMQPKNYYKIEGDTLKRLKVTCAKCGEGVFLAEHEDRRSCGRCGYTEYKK</sequence>
<feature type="domain" description="Small ribosomal subunit protein eS31" evidence="7">
    <location>
        <begin position="4"/>
        <end position="46"/>
    </location>
</feature>
<dbReference type="Pfam" id="PF01599">
    <property type="entry name" value="Ribosomal_S27"/>
    <property type="match status" value="1"/>
</dbReference>
<evidence type="ECO:0000256" key="4">
    <source>
        <dbReference type="ARBA" id="ARBA00022980"/>
    </source>
</evidence>
<dbReference type="InterPro" id="IPR002906">
    <property type="entry name" value="Ribosomal_eS31"/>
</dbReference>
<dbReference type="GO" id="GO:0006412">
    <property type="term" value="P:translation"/>
    <property type="evidence" value="ECO:0007669"/>
    <property type="project" value="UniProtKB-UniRule"/>
</dbReference>
<evidence type="ECO:0000313" key="9">
    <source>
        <dbReference type="EMBL" id="CAD6491895.1"/>
    </source>
</evidence>
<evidence type="ECO:0000256" key="6">
    <source>
        <dbReference type="HAMAP-Rule" id="MF_00777"/>
    </source>
</evidence>
<name>A0A811TAU4_9EURY</name>
<comment type="subunit">
    <text evidence="6">Part of the 30S ribosomal subunit.</text>
</comment>
<dbReference type="Gene3D" id="6.20.50.180">
    <property type="match status" value="1"/>
</dbReference>
<dbReference type="GO" id="GO:0008270">
    <property type="term" value="F:zinc ion binding"/>
    <property type="evidence" value="ECO:0007669"/>
    <property type="project" value="UniProtKB-UniRule"/>
</dbReference>
<dbReference type="GO" id="GO:0003735">
    <property type="term" value="F:structural constituent of ribosome"/>
    <property type="evidence" value="ECO:0007669"/>
    <property type="project" value="InterPro"/>
</dbReference>
<keyword evidence="5 6" id="KW-0687">Ribonucleoprotein</keyword>
<dbReference type="Proteomes" id="UP000603056">
    <property type="component" value="Unassembled WGS sequence"/>
</dbReference>
<feature type="binding site" evidence="6">
    <location>
        <position position="25"/>
    </location>
    <ligand>
        <name>Zn(2+)</name>
        <dbReference type="ChEBI" id="CHEBI:29105"/>
    </ligand>
</feature>
<dbReference type="InterPro" id="IPR011332">
    <property type="entry name" value="Ribosomal_zn-bd"/>
</dbReference>
<reference evidence="12" key="2">
    <citation type="submission" date="2019-01" db="EMBL/GenBank/DDBJ databases">
        <title>Anaerobic oxidation of ethane by archaea from a marine hydrocarbon seep.</title>
        <authorList>
            <person name="Musat F."/>
        </authorList>
    </citation>
    <scope>NUCLEOTIDE SEQUENCE [LARGE SCALE GENOMIC DNA]</scope>
</reference>
<dbReference type="Proteomes" id="UP000637195">
    <property type="component" value="Unassembled WGS sequence"/>
</dbReference>
<protein>
    <recommendedName>
        <fullName evidence="6">Small ribosomal subunit protein eS31</fullName>
    </recommendedName>
</protein>
<evidence type="ECO:0000256" key="3">
    <source>
        <dbReference type="ARBA" id="ARBA00022833"/>
    </source>
</evidence>
<dbReference type="SUPFAM" id="SSF57829">
    <property type="entry name" value="Zn-binding ribosomal proteins"/>
    <property type="match status" value="1"/>
</dbReference>
<keyword evidence="1 6" id="KW-0479">Metal-binding</keyword>
<reference evidence="11" key="1">
    <citation type="journal article" date="2019" name="Nature">
        <title>Anaerobic oxidation of ethane by archaea from a marine hydrocarbon seep.</title>
        <authorList>
            <person name="Chen S.C."/>
            <person name="Musat N."/>
            <person name="Lechtenfeld O.J."/>
            <person name="Paschke H."/>
            <person name="Schmidt M."/>
            <person name="Said N."/>
            <person name="Popp D."/>
            <person name="Calabrese F."/>
            <person name="Stryhanyuk H."/>
            <person name="Jaekel U."/>
            <person name="Zhu Y.G."/>
            <person name="Joye S.B."/>
            <person name="Richnow H.H."/>
            <person name="Widdel F."/>
            <person name="Musat F."/>
        </authorList>
    </citation>
    <scope>NUCLEOTIDE SEQUENCE</scope>
    <source>
        <strain evidence="11">Eth-Arch1</strain>
    </source>
</reference>
<dbReference type="HAMAP" id="MF_00777">
    <property type="entry name" value="Ribosomal_eS31"/>
    <property type="match status" value="1"/>
</dbReference>
<evidence type="ECO:0000313" key="12">
    <source>
        <dbReference type="Proteomes" id="UP000291831"/>
    </source>
</evidence>
<feature type="binding site" evidence="6">
    <location>
        <position position="22"/>
    </location>
    <ligand>
        <name>Zn(2+)</name>
        <dbReference type="ChEBI" id="CHEBI:29105"/>
    </ligand>
</feature>
<reference evidence="9" key="3">
    <citation type="submission" date="2020-10" db="EMBL/GenBank/DDBJ databases">
        <authorList>
            <person name="Hahn C.J."/>
            <person name="Laso-Perez R."/>
            <person name="Vulcano F."/>
            <person name="Vaziourakis K.-M."/>
            <person name="Stokke R."/>
            <person name="Steen I.H."/>
            <person name="Teske A."/>
            <person name="Boetius A."/>
            <person name="Liebeke M."/>
            <person name="Amann R."/>
            <person name="Knittel K."/>
        </authorList>
    </citation>
    <scope>NUCLEOTIDE SEQUENCE</scope>
    <source>
        <strain evidence="10">Gfbio:e3339647-f889-4370-9287-4fb5cb688e4c:AG392J18_GoMArc1</strain>
        <strain evidence="9">Gfbio:e3339647-f889-4370-9287-4fb5cb688e4c:AG393N10_GoMArc1</strain>
        <strain evidence="8">Gfbio:e3339647-f889-4370-9287-4fb5cb688e4c:AG394J04_GoMArc1</strain>
    </source>
</reference>
<feature type="binding site" evidence="6">
    <location>
        <position position="40"/>
    </location>
    <ligand>
        <name>Zn(2+)</name>
        <dbReference type="ChEBI" id="CHEBI:29105"/>
    </ligand>
</feature>
<dbReference type="EMBL" id="CAJHIM010000016">
    <property type="protein sequence ID" value="CAD6491895.1"/>
    <property type="molecule type" value="Genomic_DNA"/>
</dbReference>
<comment type="similarity">
    <text evidence="6">Belongs to the eukaryotic ribosomal protein eS31 family.</text>
</comment>
<keyword evidence="4 6" id="KW-0689">Ribosomal protein</keyword>
<evidence type="ECO:0000256" key="1">
    <source>
        <dbReference type="ARBA" id="ARBA00022723"/>
    </source>
</evidence>
<evidence type="ECO:0000256" key="2">
    <source>
        <dbReference type="ARBA" id="ARBA00022771"/>
    </source>
</evidence>
<dbReference type="EMBL" id="CAJHIR010000094">
    <property type="protein sequence ID" value="CAD6494889.1"/>
    <property type="molecule type" value="Genomic_DNA"/>
</dbReference>
<organism evidence="9 13">
    <name type="scientific">Candidatus Argoarchaeum ethanivorans</name>
    <dbReference type="NCBI Taxonomy" id="2608793"/>
    <lineage>
        <taxon>Archaea</taxon>
        <taxon>Methanobacteriati</taxon>
        <taxon>Methanobacteriota</taxon>
        <taxon>Stenosarchaea group</taxon>
        <taxon>Methanomicrobia</taxon>
        <taxon>Methanosarcinales</taxon>
        <taxon>Methanosarcinales incertae sedis</taxon>
        <taxon>GOM Arc I cluster</taxon>
        <taxon>Candidatus Argoarchaeum</taxon>
    </lineage>
</organism>
<dbReference type="GO" id="GO:1990904">
    <property type="term" value="C:ribonucleoprotein complex"/>
    <property type="evidence" value="ECO:0007669"/>
    <property type="project" value="UniProtKB-KW"/>
</dbReference>
<proteinExistence type="inferred from homology"/>
<dbReference type="NCBIfam" id="NF001669">
    <property type="entry name" value="PRK00432.1"/>
    <property type="match status" value="1"/>
</dbReference>
<evidence type="ECO:0000313" key="13">
    <source>
        <dbReference type="Proteomes" id="UP000637195"/>
    </source>
</evidence>
<comment type="caution">
    <text evidence="9">The sequence shown here is derived from an EMBL/GenBank/DDBJ whole genome shotgun (WGS) entry which is preliminary data.</text>
</comment>
<comment type="cofactor">
    <cofactor evidence="6">
        <name>Zn(2+)</name>
        <dbReference type="ChEBI" id="CHEBI:29105"/>
    </cofactor>
    <text evidence="6">Binds 1 zinc ion per subunit.</text>
</comment>
<gene>
    <name evidence="6" type="primary">rps27ae</name>
    <name evidence="11" type="ORF">AEth_00746</name>
    <name evidence="9" type="ORF">ANIMEMIM_00240</name>
    <name evidence="8" type="ORF">FFODKBPE_00063</name>
    <name evidence="10" type="ORF">LAKADJCE_00988</name>
</gene>
<dbReference type="Proteomes" id="UP000291831">
    <property type="component" value="Unassembled WGS sequence"/>
</dbReference>
<dbReference type="SMART" id="SM01402">
    <property type="entry name" value="Ribosomal_S27"/>
    <property type="match status" value="1"/>
</dbReference>
<dbReference type="EMBL" id="RPGO01000017">
    <property type="protein sequence ID" value="RZB31416.1"/>
    <property type="molecule type" value="Genomic_DNA"/>
</dbReference>
<evidence type="ECO:0000313" key="11">
    <source>
        <dbReference type="EMBL" id="RZB31416.1"/>
    </source>
</evidence>
<keyword evidence="2 6" id="KW-0863">Zinc-finger</keyword>